<evidence type="ECO:0000313" key="13">
    <source>
        <dbReference type="EMBL" id="GGG76525.1"/>
    </source>
</evidence>
<evidence type="ECO:0000313" key="14">
    <source>
        <dbReference type="Proteomes" id="UP000600247"/>
    </source>
</evidence>
<keyword evidence="9 10" id="KW-0472">Membrane</keyword>
<feature type="transmembrane region" description="Helical" evidence="10">
    <location>
        <begin position="180"/>
        <end position="197"/>
    </location>
</feature>
<evidence type="ECO:0000256" key="9">
    <source>
        <dbReference type="ARBA" id="ARBA00023136"/>
    </source>
</evidence>
<dbReference type="PROSITE" id="PS51257">
    <property type="entry name" value="PROKAR_LIPOPROTEIN"/>
    <property type="match status" value="1"/>
</dbReference>
<dbReference type="Proteomes" id="UP000600247">
    <property type="component" value="Unassembled WGS sequence"/>
</dbReference>
<dbReference type="EMBL" id="BMHY01000007">
    <property type="protein sequence ID" value="GGG76525.1"/>
    <property type="molecule type" value="Genomic_DNA"/>
</dbReference>
<dbReference type="PROSITE" id="PS50929">
    <property type="entry name" value="ABC_TM1F"/>
    <property type="match status" value="1"/>
</dbReference>
<keyword evidence="7 13" id="KW-0067">ATP-binding</keyword>
<keyword evidence="6" id="KW-0645">Protease</keyword>
<dbReference type="InterPro" id="IPR011527">
    <property type="entry name" value="ABC1_TM_dom"/>
</dbReference>
<dbReference type="InterPro" id="IPR003439">
    <property type="entry name" value="ABC_transporter-like_ATP-bd"/>
</dbReference>
<keyword evidence="8 10" id="KW-1133">Transmembrane helix</keyword>
<evidence type="ECO:0000259" key="12">
    <source>
        <dbReference type="PROSITE" id="PS50929"/>
    </source>
</evidence>
<dbReference type="Pfam" id="PF00664">
    <property type="entry name" value="ABC_membrane"/>
    <property type="match status" value="1"/>
</dbReference>
<sequence>MKAMRILLKKLYAVAGSKVLLHLTLMLLVSCLEGIGIFLIIPLLSIIGAFDMNVDAVPFVGSAMKALEELKIPLNLPIVLAAYILLVGGQALLQRNQTVLSEKISQKYVKSLRVETHRSLLRAKWEFFLKRRKSDFNQMLSTELNRVSRGIDLFLMLISSVAFTVIQIGFAMWLSFQLTAIIIASGLVLSLVSRRFIRKSAQYGQESSRLFKSYFAGLNDHFGGMKDIKSNQLESSHISWFQTLAGKIETNYLRAYRLYANSQLLYRVSSVLLIAVFVYFSITFLHVAAEQLLLIVLIFTRLWPRFISIQSSLERLVSEMSAFESLTTLQQESDEAREADESLDDEAIAPLRVEGSIACSGIHYCYDGSEGAEESEVHYALKNINISIPANQMTAIVGKSGAGKSTLVDLLMGLIKPISGKVLVDGKELTDERLYGLRQSIGYVAQDPFLFHGSLRDNLKLVVPEATDEQMWEALSFSASEQFVRNLPQGLDTIVGDRGVKLSGGERQRIVLARAILRKPSILVLDEATSALDNENELRIKEALERLKGKMTIIVIAHRLSTIRNANQVIVLEDGEIVQQGGYAQLSSEPRGVFQRLLANQS</sequence>
<dbReference type="GO" id="GO:0008234">
    <property type="term" value="F:cysteine-type peptidase activity"/>
    <property type="evidence" value="ECO:0007669"/>
    <property type="project" value="UniProtKB-KW"/>
</dbReference>
<evidence type="ECO:0000256" key="3">
    <source>
        <dbReference type="ARBA" id="ARBA00022475"/>
    </source>
</evidence>
<keyword evidence="6" id="KW-0378">Hydrolase</keyword>
<dbReference type="GO" id="GO:0005524">
    <property type="term" value="F:ATP binding"/>
    <property type="evidence" value="ECO:0007669"/>
    <property type="project" value="UniProtKB-KW"/>
</dbReference>
<dbReference type="AlphaFoldDB" id="A0A917M5N5"/>
<dbReference type="InterPro" id="IPR027417">
    <property type="entry name" value="P-loop_NTPase"/>
</dbReference>
<feature type="transmembrane region" description="Helical" evidence="10">
    <location>
        <begin position="20"/>
        <end position="50"/>
    </location>
</feature>
<comment type="caution">
    <text evidence="13">The sequence shown here is derived from an EMBL/GenBank/DDBJ whole genome shotgun (WGS) entry which is preliminary data.</text>
</comment>
<feature type="transmembrane region" description="Helical" evidence="10">
    <location>
        <begin position="264"/>
        <end position="282"/>
    </location>
</feature>
<dbReference type="GO" id="GO:0005886">
    <property type="term" value="C:plasma membrane"/>
    <property type="evidence" value="ECO:0007669"/>
    <property type="project" value="UniProtKB-SubCell"/>
</dbReference>
<evidence type="ECO:0000256" key="4">
    <source>
        <dbReference type="ARBA" id="ARBA00022692"/>
    </source>
</evidence>
<keyword evidence="14" id="KW-1185">Reference proteome</keyword>
<dbReference type="PANTHER" id="PTHR24221:SF654">
    <property type="entry name" value="ATP-BINDING CASSETTE SUB-FAMILY B MEMBER 6"/>
    <property type="match status" value="1"/>
</dbReference>
<dbReference type="InterPro" id="IPR039421">
    <property type="entry name" value="Type_1_exporter"/>
</dbReference>
<keyword evidence="2" id="KW-0813">Transport</keyword>
<proteinExistence type="predicted"/>
<dbReference type="GO" id="GO:0034040">
    <property type="term" value="F:ATPase-coupled lipid transmembrane transporter activity"/>
    <property type="evidence" value="ECO:0007669"/>
    <property type="project" value="TreeGrafter"/>
</dbReference>
<gene>
    <name evidence="13" type="ORF">GCM10010918_36310</name>
</gene>
<organism evidence="13 14">
    <name type="scientific">Paenibacillus radicis</name>
    <name type="common">ex Gao et al. 2016</name>
    <dbReference type="NCBI Taxonomy" id="1737354"/>
    <lineage>
        <taxon>Bacteria</taxon>
        <taxon>Bacillati</taxon>
        <taxon>Bacillota</taxon>
        <taxon>Bacilli</taxon>
        <taxon>Bacillales</taxon>
        <taxon>Paenibacillaceae</taxon>
        <taxon>Paenibacillus</taxon>
    </lineage>
</organism>
<dbReference type="Gene3D" id="3.40.50.300">
    <property type="entry name" value="P-loop containing nucleotide triphosphate hydrolases"/>
    <property type="match status" value="1"/>
</dbReference>
<comment type="subcellular location">
    <subcellularLocation>
        <location evidence="1">Cell membrane</location>
        <topology evidence="1">Multi-pass membrane protein</topology>
    </subcellularLocation>
</comment>
<dbReference type="PROSITE" id="PS00211">
    <property type="entry name" value="ABC_TRANSPORTER_1"/>
    <property type="match status" value="1"/>
</dbReference>
<dbReference type="GO" id="GO:0016887">
    <property type="term" value="F:ATP hydrolysis activity"/>
    <property type="evidence" value="ECO:0007669"/>
    <property type="project" value="InterPro"/>
</dbReference>
<evidence type="ECO:0000259" key="11">
    <source>
        <dbReference type="PROSITE" id="PS50893"/>
    </source>
</evidence>
<keyword evidence="5" id="KW-0547">Nucleotide-binding</keyword>
<dbReference type="InterPro" id="IPR036640">
    <property type="entry name" value="ABC1_TM_sf"/>
</dbReference>
<feature type="domain" description="ABC transporter" evidence="11">
    <location>
        <begin position="357"/>
        <end position="599"/>
    </location>
</feature>
<dbReference type="SMART" id="SM00382">
    <property type="entry name" value="AAA"/>
    <property type="match status" value="1"/>
</dbReference>
<evidence type="ECO:0000256" key="8">
    <source>
        <dbReference type="ARBA" id="ARBA00022989"/>
    </source>
</evidence>
<keyword evidence="4 10" id="KW-0812">Transmembrane</keyword>
<dbReference type="SUPFAM" id="SSF90123">
    <property type="entry name" value="ABC transporter transmembrane region"/>
    <property type="match status" value="1"/>
</dbReference>
<evidence type="ECO:0000256" key="5">
    <source>
        <dbReference type="ARBA" id="ARBA00022741"/>
    </source>
</evidence>
<feature type="domain" description="ABC transmembrane type-1" evidence="12">
    <location>
        <begin position="20"/>
        <end position="318"/>
    </location>
</feature>
<keyword evidence="6" id="KW-0788">Thiol protease</keyword>
<feature type="transmembrane region" description="Helical" evidence="10">
    <location>
        <begin position="153"/>
        <end position="174"/>
    </location>
</feature>
<evidence type="ECO:0000256" key="1">
    <source>
        <dbReference type="ARBA" id="ARBA00004651"/>
    </source>
</evidence>
<dbReference type="PROSITE" id="PS50893">
    <property type="entry name" value="ABC_TRANSPORTER_2"/>
    <property type="match status" value="1"/>
</dbReference>
<evidence type="ECO:0000256" key="7">
    <source>
        <dbReference type="ARBA" id="ARBA00022840"/>
    </source>
</evidence>
<dbReference type="Gene3D" id="1.20.1560.10">
    <property type="entry name" value="ABC transporter type 1, transmembrane domain"/>
    <property type="match status" value="1"/>
</dbReference>
<evidence type="ECO:0000256" key="6">
    <source>
        <dbReference type="ARBA" id="ARBA00022807"/>
    </source>
</evidence>
<accession>A0A917M5N5</accession>
<keyword evidence="3" id="KW-1003">Cell membrane</keyword>
<feature type="transmembrane region" description="Helical" evidence="10">
    <location>
        <begin position="70"/>
        <end position="93"/>
    </location>
</feature>
<reference evidence="13 14" key="1">
    <citation type="journal article" date="2014" name="Int. J. Syst. Evol. Microbiol.">
        <title>Complete genome sequence of Corynebacterium casei LMG S-19264T (=DSM 44701T), isolated from a smear-ripened cheese.</title>
        <authorList>
            <consortium name="US DOE Joint Genome Institute (JGI-PGF)"/>
            <person name="Walter F."/>
            <person name="Albersmeier A."/>
            <person name="Kalinowski J."/>
            <person name="Ruckert C."/>
        </authorList>
    </citation>
    <scope>NUCLEOTIDE SEQUENCE [LARGE SCALE GENOMIC DNA]</scope>
    <source>
        <strain evidence="13 14">CGMCC 1.15286</strain>
    </source>
</reference>
<dbReference type="InterPro" id="IPR003593">
    <property type="entry name" value="AAA+_ATPase"/>
</dbReference>
<protein>
    <submittedName>
        <fullName evidence="13">ABC transporter ATP-binding protein</fullName>
    </submittedName>
</protein>
<dbReference type="FunFam" id="3.40.50.300:FF:000299">
    <property type="entry name" value="ABC transporter ATP-binding protein/permease"/>
    <property type="match status" value="1"/>
</dbReference>
<dbReference type="SUPFAM" id="SSF52540">
    <property type="entry name" value="P-loop containing nucleoside triphosphate hydrolases"/>
    <property type="match status" value="1"/>
</dbReference>
<evidence type="ECO:0000256" key="10">
    <source>
        <dbReference type="SAM" id="Phobius"/>
    </source>
</evidence>
<name>A0A917M5N5_9BACL</name>
<dbReference type="Pfam" id="PF00005">
    <property type="entry name" value="ABC_tran"/>
    <property type="match status" value="1"/>
</dbReference>
<dbReference type="InterPro" id="IPR017871">
    <property type="entry name" value="ABC_transporter-like_CS"/>
</dbReference>
<dbReference type="PANTHER" id="PTHR24221">
    <property type="entry name" value="ATP-BINDING CASSETTE SUB-FAMILY B"/>
    <property type="match status" value="1"/>
</dbReference>
<evidence type="ECO:0000256" key="2">
    <source>
        <dbReference type="ARBA" id="ARBA00022448"/>
    </source>
</evidence>
<dbReference type="GO" id="GO:0140359">
    <property type="term" value="F:ABC-type transporter activity"/>
    <property type="evidence" value="ECO:0007669"/>
    <property type="project" value="InterPro"/>
</dbReference>